<feature type="transmembrane region" description="Helical" evidence="1">
    <location>
        <begin position="70"/>
        <end position="89"/>
    </location>
</feature>
<name>A0A1W1DZ67_9ZZZZ</name>
<keyword evidence="1" id="KW-0472">Membrane</keyword>
<protein>
    <submittedName>
        <fullName evidence="2">Optional hypothetical component of the B12 transporter BtuM</fullName>
    </submittedName>
</protein>
<accession>A0A1W1DZ67</accession>
<reference evidence="2" key="1">
    <citation type="submission" date="2016-10" db="EMBL/GenBank/DDBJ databases">
        <authorList>
            <person name="de Groot N.N."/>
        </authorList>
    </citation>
    <scope>NUCLEOTIDE SEQUENCE</scope>
</reference>
<dbReference type="AlphaFoldDB" id="A0A1W1DZ67"/>
<organism evidence="2">
    <name type="scientific">hydrothermal vent metagenome</name>
    <dbReference type="NCBI Taxonomy" id="652676"/>
    <lineage>
        <taxon>unclassified sequences</taxon>
        <taxon>metagenomes</taxon>
        <taxon>ecological metagenomes</taxon>
    </lineage>
</organism>
<keyword evidence="1" id="KW-1133">Transmembrane helix</keyword>
<keyword evidence="1" id="KW-0812">Transmembrane</keyword>
<dbReference type="EMBL" id="FPHY01000132">
    <property type="protein sequence ID" value="SFV86989.1"/>
    <property type="molecule type" value="Genomic_DNA"/>
</dbReference>
<sequence>MVLLMIATRGHNNWVSAFVHLPDFTIPALFIAGVYFRKFWVAFVIIFSAVAIDNYAIVHQGISANCITPAYSLMPLSFYAIFWSGKYINTLAIDNNIIKNIGVIITSTSIQWLFVTSSYYFFTTTYAQEGWVNFPTYAAQWSLVEIPTTLYWMVIIIMTFTLLPRAIPALNFHKSAR</sequence>
<feature type="transmembrane region" description="Helical" evidence="1">
    <location>
        <begin position="39"/>
        <end position="58"/>
    </location>
</feature>
<feature type="transmembrane region" description="Helical" evidence="1">
    <location>
        <begin position="150"/>
        <end position="167"/>
    </location>
</feature>
<gene>
    <name evidence="2" type="ORF">MNB_SUP05-SYMBIONT-4-84</name>
</gene>
<proteinExistence type="predicted"/>
<feature type="transmembrane region" description="Helical" evidence="1">
    <location>
        <begin position="101"/>
        <end position="122"/>
    </location>
</feature>
<evidence type="ECO:0000256" key="1">
    <source>
        <dbReference type="SAM" id="Phobius"/>
    </source>
</evidence>
<feature type="transmembrane region" description="Helical" evidence="1">
    <location>
        <begin position="14"/>
        <end position="32"/>
    </location>
</feature>
<evidence type="ECO:0000313" key="2">
    <source>
        <dbReference type="EMBL" id="SFV86989.1"/>
    </source>
</evidence>